<evidence type="ECO:0000313" key="6">
    <source>
        <dbReference type="Proteomes" id="UP000006469"/>
    </source>
</evidence>
<reference evidence="2" key="1">
    <citation type="journal article" date="2012" name="Appl. Environ. Microbiol.">
        <title>Identification of the haloarchaeal phasin (PhaP) that functions in polyhydroxyalkanoate accumulation and granule formation in Haloferax mediterranei.</title>
        <authorList>
            <person name="Cai S."/>
            <person name="Cai L."/>
            <person name="Liu H."/>
            <person name="Liu X."/>
            <person name="Han J."/>
            <person name="Zhou J."/>
            <person name="Xiang H."/>
        </authorList>
    </citation>
    <scope>NUCLEOTIDE SEQUENCE</scope>
    <source>
        <strain evidence="2">CGMCC 1.2087</strain>
    </source>
</reference>
<proteinExistence type="predicted"/>
<evidence type="ECO:0000313" key="9">
    <source>
        <dbReference type="Proteomes" id="UP000299011"/>
    </source>
</evidence>
<reference evidence="2 6" key="2">
    <citation type="journal article" date="2012" name="J. Bacteriol.">
        <title>Complete genome sequence of the metabolically versatile halophilic archaeon Haloferax mediterranei, a poly(3-hydroxybutyrate-co-3-hydroxyvalerate) producer.</title>
        <authorList>
            <person name="Han J."/>
            <person name="Zhang F."/>
            <person name="Hou J."/>
            <person name="Liu X."/>
            <person name="Li M."/>
            <person name="Liu H."/>
            <person name="Cai L."/>
            <person name="Zhang B."/>
            <person name="Chen Y."/>
            <person name="Zhou J."/>
            <person name="Hu S."/>
            <person name="Xiang H."/>
        </authorList>
    </citation>
    <scope>NUCLEOTIDE SEQUENCE [LARGE SCALE GENOMIC DNA]</scope>
    <source>
        <strain evidence="6">ATCC 33500 / DSM 1411 / JCM 8866 / NBRC 14739 / NCIMB 2177 / R-4</strain>
        <strain evidence="2">CGMCC 1.2087</strain>
    </source>
</reference>
<dbReference type="InterPro" id="IPR058337">
    <property type="entry name" value="DUF8024"/>
</dbReference>
<reference evidence="4 7" key="3">
    <citation type="journal article" date="2014" name="PLoS Genet.">
        <title>Phylogenetically driven sequencing of extremely halophilic archaea reveals strategies for static and dynamic osmo-response.</title>
        <authorList>
            <person name="Becker E.A."/>
            <person name="Seitzer P.M."/>
            <person name="Tritt A."/>
            <person name="Larsen D."/>
            <person name="Krusor M."/>
            <person name="Yao A.I."/>
            <person name="Wu D."/>
            <person name="Madern D."/>
            <person name="Eisen J.A."/>
            <person name="Darling A.E."/>
            <person name="Facciotti M.T."/>
        </authorList>
    </citation>
    <scope>NUCLEOTIDE SEQUENCE [LARGE SCALE GENOMIC DNA]</scope>
    <source>
        <strain evidence="4">ATCC 33500</strain>
        <strain evidence="7">ATCC 33500 / DSM 1411 / JCM 8866 / NBRC 14739 / NCIMB 2177 / R-4</strain>
    </source>
</reference>
<name>I3R663_HALMT</name>
<gene>
    <name evidence="2" type="ordered locus">HFX_2031</name>
    <name evidence="3" type="ORF">BM92_10900</name>
    <name evidence="4" type="ORF">C439_11933</name>
    <name evidence="5" type="ORF">E6P09_01540</name>
</gene>
<evidence type="ECO:0000313" key="4">
    <source>
        <dbReference type="EMBL" id="EMA00045.1"/>
    </source>
</evidence>
<evidence type="ECO:0000313" key="8">
    <source>
        <dbReference type="Proteomes" id="UP000027075"/>
    </source>
</evidence>
<dbReference type="PATRIC" id="fig|523841.21.peg.2414"/>
<dbReference type="OrthoDB" id="292764at2157"/>
<evidence type="ECO:0000313" key="7">
    <source>
        <dbReference type="Proteomes" id="UP000011603"/>
    </source>
</evidence>
<dbReference type="KEGG" id="hme:HFX_2031"/>
<dbReference type="Pfam" id="PF26067">
    <property type="entry name" value="DUF8024"/>
    <property type="match status" value="1"/>
</dbReference>
<dbReference type="PaxDb" id="523841-HFX_2031"/>
<evidence type="ECO:0000313" key="5">
    <source>
        <dbReference type="EMBL" id="QCQ74029.1"/>
    </source>
</evidence>
<dbReference type="EMBL" id="CP039139">
    <property type="protein sequence ID" value="QCQ74029.1"/>
    <property type="molecule type" value="Genomic_DNA"/>
</dbReference>
<keyword evidence="1" id="KW-0812">Transmembrane</keyword>
<dbReference type="Proteomes" id="UP000011603">
    <property type="component" value="Unassembled WGS sequence"/>
</dbReference>
<dbReference type="Proteomes" id="UP000006469">
    <property type="component" value="Chromosome"/>
</dbReference>
<feature type="transmembrane region" description="Helical" evidence="1">
    <location>
        <begin position="39"/>
        <end position="64"/>
    </location>
</feature>
<reference evidence="5 9" key="6">
    <citation type="submission" date="2019-04" db="EMBL/GenBank/DDBJ databases">
        <title>Methylomes of two halophilic Archaea, Haloarcula marismortui and Haloferax mediterranei.</title>
        <authorList>
            <person name="DasSarma S."/>
            <person name="DasSarma P."/>
            <person name="DasSarma S."/>
            <person name="Fomenkov A."/>
            <person name="Vincze T."/>
            <person name="Anton B.P."/>
            <person name="Roberts R.J."/>
        </authorList>
    </citation>
    <scope>NUCLEOTIDE SEQUENCE [LARGE SCALE GENOMIC DNA]</scope>
    <source>
        <strain evidence="5">ATCC 33500</strain>
        <strain evidence="9">ATCC 33500 / DSM 1411 / JCM 8866 / NBRC 14739 / NCIMB 2177 / R-4</strain>
    </source>
</reference>
<feature type="transmembrane region" description="Helical" evidence="1">
    <location>
        <begin position="7"/>
        <end position="27"/>
    </location>
</feature>
<accession>I3R663</accession>
<dbReference type="GeneID" id="40155059"/>
<reference evidence="2" key="5">
    <citation type="submission" date="2014-05" db="EMBL/GenBank/DDBJ databases">
        <authorList>
            <person name="Wang L."/>
            <person name="Yang H."/>
            <person name="Xiang H."/>
        </authorList>
    </citation>
    <scope>NUCLEOTIDE SEQUENCE</scope>
    <source>
        <strain evidence="2">CGMCC 1.2087</strain>
    </source>
</reference>
<dbReference type="eggNOG" id="arCOG09322">
    <property type="taxonomic scope" value="Archaea"/>
</dbReference>
<evidence type="ECO:0000256" key="1">
    <source>
        <dbReference type="SAM" id="Phobius"/>
    </source>
</evidence>
<organism evidence="2 6">
    <name type="scientific">Haloferax mediterranei (strain ATCC 33500 / DSM 1411 / JCM 8866 / NBRC 14739 / NCIMB 2177 / R-4)</name>
    <name type="common">Halobacterium mediterranei</name>
    <dbReference type="NCBI Taxonomy" id="523841"/>
    <lineage>
        <taxon>Archaea</taxon>
        <taxon>Methanobacteriati</taxon>
        <taxon>Methanobacteriota</taxon>
        <taxon>Stenosarchaea group</taxon>
        <taxon>Halobacteria</taxon>
        <taxon>Halobacteriales</taxon>
        <taxon>Haloferacaceae</taxon>
        <taxon>Haloferax</taxon>
    </lineage>
</organism>
<dbReference type="RefSeq" id="WP_004059369.1">
    <property type="nucleotide sequence ID" value="NC_017941.2"/>
</dbReference>
<keyword evidence="7" id="KW-1185">Reference proteome</keyword>
<dbReference type="Proteomes" id="UP000027075">
    <property type="component" value="Chromosome"/>
</dbReference>
<evidence type="ECO:0000313" key="3">
    <source>
        <dbReference type="EMBL" id="AHZ23111.1"/>
    </source>
</evidence>
<keyword evidence="1" id="KW-1133">Transmembrane helix</keyword>
<evidence type="ECO:0000313" key="2">
    <source>
        <dbReference type="EMBL" id="AFK19723.1"/>
    </source>
</evidence>
<dbReference type="AlphaFoldDB" id="I3R663"/>
<dbReference type="EMBL" id="CP001868">
    <property type="protein sequence ID" value="AFK19723.1"/>
    <property type="molecule type" value="Genomic_DNA"/>
</dbReference>
<dbReference type="Proteomes" id="UP000299011">
    <property type="component" value="Chromosome"/>
</dbReference>
<keyword evidence="1" id="KW-0472">Membrane</keyword>
<protein>
    <submittedName>
        <fullName evidence="2">Uncharacterized protein</fullName>
    </submittedName>
</protein>
<dbReference type="EMBL" id="AOLO01000009">
    <property type="protein sequence ID" value="EMA00045.1"/>
    <property type="molecule type" value="Genomic_DNA"/>
</dbReference>
<dbReference type="EMBL" id="CP007551">
    <property type="protein sequence ID" value="AHZ23111.1"/>
    <property type="molecule type" value="Genomic_DNA"/>
</dbReference>
<dbReference type="HOGENOM" id="CLU_2613496_0_0_2"/>
<reference evidence="3 8" key="4">
    <citation type="submission" date="2014-04" db="EMBL/GenBank/DDBJ databases">
        <title>Transcriptional profiles of Haloferax mediterranei on the basis of nitrogen availability.</title>
        <authorList>
            <person name="Bautista V."/>
        </authorList>
    </citation>
    <scope>NUCLEOTIDE SEQUENCE [LARGE SCALE GENOMIC DNA]</scope>
    <source>
        <strain evidence="3">ATCC 33500</strain>
        <strain evidence="8">ATCC 33500 / DSM 1411 / JCM 8866 / NBRC 14739 / NCIMB 2177 / R-4</strain>
    </source>
</reference>
<sequence length="78" mass="8130">MATLTDFVVALIQSVLELVVTFADVALSDPLSTINFVFGNLFILASVGAFAYLVLGALGAEIGIGATARSRSMPPQQE</sequence>